<evidence type="ECO:0000256" key="2">
    <source>
        <dbReference type="SAM" id="Phobius"/>
    </source>
</evidence>
<dbReference type="OrthoDB" id="10262709at2759"/>
<evidence type="ECO:0000313" key="4">
    <source>
        <dbReference type="Proteomes" id="UP000444721"/>
    </source>
</evidence>
<accession>A0A6A5BUM0</accession>
<gene>
    <name evidence="3" type="ORF">FDP41_002006</name>
</gene>
<dbReference type="GeneID" id="68109224"/>
<sequence>MMKQLARQSLLCRQMVACKSCLSSGWSHSMMISSSKMMERTMSGNHQWKSSCSCASCCSVKVMMRGFSMNLAGRNVSETTPTQNHHQILLIDVDDLRNTPIEQSYLEELNGVIHKLDALTQKLSATTMNKMFKMEDDSIKLTKIAGHVVPKELWDVVNALLRRAFLNIHSFSNFDQAAQDLEKLKTISDQLELLVIVNSSGERPENEEESEKQMVDRLKGMVVLLEKENEVYVITNKLLELQRQSFEFTPPSNENNSENPLENQILKETTKNQESETEERIEEIRTNVIELLDRRYSIYKEFGNAKEAHTDLCNAIELLEEDIKKLEAENGIAEKIAKKKQWIARLLVDRAELYFTFIHSLYQGPQVEQSLSKDLTQKQRAEIVFQEINSKLTQLAELLGAEESKNDAVGGSQNQISMITAAKYQAEADQRMKQDLKKAKEYDPNIGAHHNSYNTIQDFLKEIGDKRKRAGLILRLLLLALIGILINNMYQAYSKKEGTPKQ</sequence>
<name>A0A6A5BUM0_NAEFO</name>
<keyword evidence="4" id="KW-1185">Reference proteome</keyword>
<proteinExistence type="predicted"/>
<dbReference type="VEuPathDB" id="AmoebaDB:FDP41_002006"/>
<dbReference type="AlphaFoldDB" id="A0A6A5BUM0"/>
<feature type="transmembrane region" description="Helical" evidence="2">
    <location>
        <begin position="472"/>
        <end position="493"/>
    </location>
</feature>
<reference evidence="3 4" key="1">
    <citation type="journal article" date="2019" name="Sci. Rep.">
        <title>Nanopore sequencing improves the draft genome of the human pathogenic amoeba Naegleria fowleri.</title>
        <authorList>
            <person name="Liechti N."/>
            <person name="Schurch N."/>
            <person name="Bruggmann R."/>
            <person name="Wittwer M."/>
        </authorList>
    </citation>
    <scope>NUCLEOTIDE SEQUENCE [LARGE SCALE GENOMIC DNA]</scope>
    <source>
        <strain evidence="3 4">ATCC 30894</strain>
    </source>
</reference>
<evidence type="ECO:0000313" key="3">
    <source>
        <dbReference type="EMBL" id="KAF0978936.1"/>
    </source>
</evidence>
<dbReference type="Proteomes" id="UP000444721">
    <property type="component" value="Unassembled WGS sequence"/>
</dbReference>
<organism evidence="3 4">
    <name type="scientific">Naegleria fowleri</name>
    <name type="common">Brain eating amoeba</name>
    <dbReference type="NCBI Taxonomy" id="5763"/>
    <lineage>
        <taxon>Eukaryota</taxon>
        <taxon>Discoba</taxon>
        <taxon>Heterolobosea</taxon>
        <taxon>Tetramitia</taxon>
        <taxon>Eutetramitia</taxon>
        <taxon>Vahlkampfiidae</taxon>
        <taxon>Naegleria</taxon>
    </lineage>
</organism>
<feature type="compositionally biased region" description="Low complexity" evidence="1">
    <location>
        <begin position="250"/>
        <end position="263"/>
    </location>
</feature>
<evidence type="ECO:0000256" key="1">
    <source>
        <dbReference type="SAM" id="MobiDB-lite"/>
    </source>
</evidence>
<dbReference type="RefSeq" id="XP_044563649.1">
    <property type="nucleotide sequence ID" value="XM_044705154.1"/>
</dbReference>
<dbReference type="VEuPathDB" id="AmoebaDB:NF0008340"/>
<feature type="region of interest" description="Disordered" evidence="1">
    <location>
        <begin position="249"/>
        <end position="278"/>
    </location>
</feature>
<dbReference type="EMBL" id="VFQX01000028">
    <property type="protein sequence ID" value="KAF0978936.1"/>
    <property type="molecule type" value="Genomic_DNA"/>
</dbReference>
<dbReference type="VEuPathDB" id="AmoebaDB:NfTy_033740"/>
<keyword evidence="2" id="KW-0812">Transmembrane</keyword>
<keyword evidence="2" id="KW-1133">Transmembrane helix</keyword>
<keyword evidence="2" id="KW-0472">Membrane</keyword>
<protein>
    <submittedName>
        <fullName evidence="3">Uncharacterized protein</fullName>
    </submittedName>
</protein>
<comment type="caution">
    <text evidence="3">The sequence shown here is derived from an EMBL/GenBank/DDBJ whole genome shotgun (WGS) entry which is preliminary data.</text>
</comment>
<dbReference type="OMA" id="ATHIPCL"/>